<feature type="domain" description="CNNM transmembrane" evidence="3">
    <location>
        <begin position="3"/>
        <end position="180"/>
    </location>
</feature>
<dbReference type="GO" id="GO:0016020">
    <property type="term" value="C:membrane"/>
    <property type="evidence" value="ECO:0007669"/>
    <property type="project" value="UniProtKB-UniRule"/>
</dbReference>
<accession>A0AB39US58</accession>
<dbReference type="GO" id="GO:0010960">
    <property type="term" value="P:magnesium ion homeostasis"/>
    <property type="evidence" value="ECO:0007669"/>
    <property type="project" value="InterPro"/>
</dbReference>
<gene>
    <name evidence="4" type="ORF">AAIA72_10005</name>
</gene>
<name>A0AB39US58_9GAMM</name>
<dbReference type="PANTHER" id="PTHR12064:SF94">
    <property type="entry name" value="UNEXTENDED PROTEIN"/>
    <property type="match status" value="1"/>
</dbReference>
<feature type="transmembrane region" description="Helical" evidence="2">
    <location>
        <begin position="128"/>
        <end position="148"/>
    </location>
</feature>
<keyword evidence="1 2" id="KW-0472">Membrane</keyword>
<dbReference type="PROSITE" id="PS51846">
    <property type="entry name" value="CNNM"/>
    <property type="match status" value="1"/>
</dbReference>
<evidence type="ECO:0000313" key="4">
    <source>
        <dbReference type="EMBL" id="XDT71139.1"/>
    </source>
</evidence>
<dbReference type="RefSeq" id="WP_369600178.1">
    <property type="nucleotide sequence ID" value="NZ_CP154858.1"/>
</dbReference>
<dbReference type="KEGG" id="tcd:AAIA72_10005"/>
<protein>
    <submittedName>
        <fullName evidence="4">DUF21 domain-containing protein</fullName>
    </submittedName>
</protein>
<keyword evidence="1 2" id="KW-0812">Transmembrane</keyword>
<dbReference type="InterPro" id="IPR002550">
    <property type="entry name" value="CNNM"/>
</dbReference>
<feature type="transmembrane region" description="Helical" evidence="2">
    <location>
        <begin position="12"/>
        <end position="34"/>
    </location>
</feature>
<dbReference type="EMBL" id="CP154858">
    <property type="protein sequence ID" value="XDT71139.1"/>
    <property type="molecule type" value="Genomic_DNA"/>
</dbReference>
<evidence type="ECO:0000256" key="2">
    <source>
        <dbReference type="SAM" id="Phobius"/>
    </source>
</evidence>
<organism evidence="4">
    <name type="scientific">Thermohahella caldifontis</name>
    <dbReference type="NCBI Taxonomy" id="3142973"/>
    <lineage>
        <taxon>Bacteria</taxon>
        <taxon>Pseudomonadati</taxon>
        <taxon>Pseudomonadota</taxon>
        <taxon>Gammaproteobacteria</taxon>
        <taxon>Oceanospirillales</taxon>
        <taxon>Hahellaceae</taxon>
        <taxon>Thermohahella</taxon>
    </lineage>
</organism>
<reference evidence="4" key="1">
    <citation type="submission" date="2024-05" db="EMBL/GenBank/DDBJ databases">
        <title>Genome sequencing of novel strain.</title>
        <authorList>
            <person name="Ganbat D."/>
            <person name="Ganbat S."/>
            <person name="Lee S.-J."/>
        </authorList>
    </citation>
    <scope>NUCLEOTIDE SEQUENCE</scope>
    <source>
        <strain evidence="4">SMD15-11</strain>
    </source>
</reference>
<dbReference type="InterPro" id="IPR045095">
    <property type="entry name" value="ACDP"/>
</dbReference>
<keyword evidence="1 2" id="KW-1133">Transmembrane helix</keyword>
<evidence type="ECO:0000259" key="3">
    <source>
        <dbReference type="PROSITE" id="PS51846"/>
    </source>
</evidence>
<feature type="transmembrane region" description="Helical" evidence="2">
    <location>
        <begin position="87"/>
        <end position="107"/>
    </location>
</feature>
<evidence type="ECO:0000256" key="1">
    <source>
        <dbReference type="PROSITE-ProRule" id="PRU01193"/>
    </source>
</evidence>
<proteinExistence type="predicted"/>
<feature type="transmembrane region" description="Helical" evidence="2">
    <location>
        <begin position="62"/>
        <end position="81"/>
    </location>
</feature>
<dbReference type="AlphaFoldDB" id="A0AB39US58"/>
<dbReference type="PANTHER" id="PTHR12064">
    <property type="entry name" value="METAL TRANSPORTER CNNM"/>
    <property type="match status" value="1"/>
</dbReference>
<sequence>MLMDNPELLIWLGIAFCISQSAMFSGLNLAFFSLNMLQLEVEASHGDKSVQRIMEMRKDSNFLLTTILWGNVGINVLLTLLSDSVLTGVSAFVFSTVFITMCGEILPQAYFSRHALRMASLLAPVMRFYQILLFPVAKPAALILDGWLGKEGISYLREQDLKRVIRTHVEADEAEVDHVEGIGALNFLAIDDLKVSQEGELIDPRSIIRLPTRVDLPIIPEISRTPDDPFLQQINASGHNWVILADEDGNPHLLMDADGALRAALFDRDQPFDPYQFCHRPLIVRDPNVTIGDVILHLKAKEAADQHHDAAIEFDVVLVWTDEPRIITGADILGRLLKGITARLPEANLATTQLATLDSPPVVTHQP</sequence>
<dbReference type="Pfam" id="PF01595">
    <property type="entry name" value="CNNM"/>
    <property type="match status" value="1"/>
</dbReference>